<proteinExistence type="predicted"/>
<evidence type="ECO:0000313" key="1">
    <source>
        <dbReference type="EMBL" id="GGQ71938.1"/>
    </source>
</evidence>
<reference evidence="1" key="2">
    <citation type="submission" date="2020-09" db="EMBL/GenBank/DDBJ databases">
        <authorList>
            <person name="Sun Q."/>
            <person name="Ohkuma M."/>
        </authorList>
    </citation>
    <scope>NUCLEOTIDE SEQUENCE</scope>
    <source>
        <strain evidence="1">JCM 3131</strain>
    </source>
</reference>
<comment type="caution">
    <text evidence="1">The sequence shown here is derived from an EMBL/GenBank/DDBJ whole genome shotgun (WGS) entry which is preliminary data.</text>
</comment>
<protein>
    <submittedName>
        <fullName evidence="1">Uncharacterized protein</fullName>
    </submittedName>
</protein>
<dbReference type="EMBL" id="BMQK01000012">
    <property type="protein sequence ID" value="GGQ71938.1"/>
    <property type="molecule type" value="Genomic_DNA"/>
</dbReference>
<reference evidence="1" key="1">
    <citation type="journal article" date="2014" name="Int. J. Syst. Evol. Microbiol.">
        <title>Complete genome sequence of Corynebacterium casei LMG S-19264T (=DSM 44701T), isolated from a smear-ripened cheese.</title>
        <authorList>
            <consortium name="US DOE Joint Genome Institute (JGI-PGF)"/>
            <person name="Walter F."/>
            <person name="Albersmeier A."/>
            <person name="Kalinowski J."/>
            <person name="Ruckert C."/>
        </authorList>
    </citation>
    <scope>NUCLEOTIDE SEQUENCE</scope>
    <source>
        <strain evidence="1">JCM 3131</strain>
    </source>
</reference>
<accession>A0A918BJ60</accession>
<dbReference type="AlphaFoldDB" id="A0A918BJ60"/>
<organism evidence="1 2">
    <name type="scientific">Streptomyces ruber</name>
    <dbReference type="NCBI Taxonomy" id="83378"/>
    <lineage>
        <taxon>Bacteria</taxon>
        <taxon>Bacillati</taxon>
        <taxon>Actinomycetota</taxon>
        <taxon>Actinomycetes</taxon>
        <taxon>Kitasatosporales</taxon>
        <taxon>Streptomycetaceae</taxon>
        <taxon>Streptomyces</taxon>
    </lineage>
</organism>
<sequence>MRIVEGLRMQPQPVAWMAVVGADGQVVVAAVQDGAEKGWAVTLDERTAAVLEQRRRAGGTLVEPCHHVADPNNQ</sequence>
<keyword evidence="2" id="KW-1185">Reference proteome</keyword>
<evidence type="ECO:0000313" key="2">
    <source>
        <dbReference type="Proteomes" id="UP000620156"/>
    </source>
</evidence>
<dbReference type="Proteomes" id="UP000620156">
    <property type="component" value="Unassembled WGS sequence"/>
</dbReference>
<name>A0A918BJ60_9ACTN</name>
<gene>
    <name evidence="1" type="ORF">GCM10010145_46870</name>
</gene>